<dbReference type="Pfam" id="PF16344">
    <property type="entry name" value="FecR_C"/>
    <property type="match status" value="1"/>
</dbReference>
<reference evidence="4" key="1">
    <citation type="submission" date="2021-04" db="EMBL/GenBank/DDBJ databases">
        <authorList>
            <person name="Rodrigo-Torres L."/>
            <person name="Arahal R. D."/>
            <person name="Lucena T."/>
        </authorList>
    </citation>
    <scope>NUCLEOTIDE SEQUENCE</scope>
    <source>
        <strain evidence="4">CECT 9275</strain>
    </source>
</reference>
<keyword evidence="5" id="KW-1185">Reference proteome</keyword>
<dbReference type="AlphaFoldDB" id="A0A916JHZ8"/>
<dbReference type="RefSeq" id="WP_215242021.1">
    <property type="nucleotide sequence ID" value="NZ_CAJRAF010000004.1"/>
</dbReference>
<sequence length="361" mass="40615">MDYYQFEAEDLAADDYFKEWVCSPDEESDAFWNSFLRDYPERYYHIEEGRQLVLGLSGLDPVLVPSEQLSRIWSRVEATVSGPSLLDGRGSRRIIWTVAASILLVLGIGWTWLSRGLLGDDAPAGAVLSDSGAWVETVSGRNDEHALLLPDGSRVRLGSASKLRYPKQFDGDRREVYLTGEAFFEVTKNPKRPFLVYANGLVTKVLGTSFSIQARDHEPEVTVAVKTGRVSVYSARSPEKSNRDPETRGIVLMPNQKAVYLRETSTLSKTLVEKPEMQIHQSSAQARFVFEDAPAGRVFEALEKLYGVEVIFDEELLRNCTVTIDLDDEDLFQKLEVICRVLDLNYKLIDAQVIIYGNGCQ</sequence>
<protein>
    <recommendedName>
        <fullName evidence="6">FecR family protein</fullName>
    </recommendedName>
</protein>
<dbReference type="Gene3D" id="3.55.50.30">
    <property type="match status" value="1"/>
</dbReference>
<keyword evidence="1" id="KW-0812">Transmembrane</keyword>
<name>A0A916JHZ8_9BACT</name>
<feature type="domain" description="Protein FecR C-terminal" evidence="3">
    <location>
        <begin position="287"/>
        <end position="355"/>
    </location>
</feature>
<evidence type="ECO:0000256" key="1">
    <source>
        <dbReference type="SAM" id="Phobius"/>
    </source>
</evidence>
<feature type="domain" description="FecR protein" evidence="2">
    <location>
        <begin position="140"/>
        <end position="230"/>
    </location>
</feature>
<dbReference type="GO" id="GO:0016989">
    <property type="term" value="F:sigma factor antagonist activity"/>
    <property type="evidence" value="ECO:0007669"/>
    <property type="project" value="TreeGrafter"/>
</dbReference>
<dbReference type="PANTHER" id="PTHR30273">
    <property type="entry name" value="PERIPLASMIC SIGNAL SENSOR AND SIGMA FACTOR ACTIVATOR FECR-RELATED"/>
    <property type="match status" value="1"/>
</dbReference>
<evidence type="ECO:0008006" key="6">
    <source>
        <dbReference type="Google" id="ProtNLM"/>
    </source>
</evidence>
<evidence type="ECO:0000259" key="3">
    <source>
        <dbReference type="Pfam" id="PF16344"/>
    </source>
</evidence>
<dbReference type="EMBL" id="CAJRAF010000004">
    <property type="protein sequence ID" value="CAG5016935.1"/>
    <property type="molecule type" value="Genomic_DNA"/>
</dbReference>
<accession>A0A916JHZ8</accession>
<dbReference type="Gene3D" id="2.60.120.1440">
    <property type="match status" value="1"/>
</dbReference>
<organism evidence="4 5">
    <name type="scientific">Dyadobacter helix</name>
    <dbReference type="NCBI Taxonomy" id="2822344"/>
    <lineage>
        <taxon>Bacteria</taxon>
        <taxon>Pseudomonadati</taxon>
        <taxon>Bacteroidota</taxon>
        <taxon>Cytophagia</taxon>
        <taxon>Cytophagales</taxon>
        <taxon>Spirosomataceae</taxon>
        <taxon>Dyadobacter</taxon>
    </lineage>
</organism>
<dbReference type="Pfam" id="PF04773">
    <property type="entry name" value="FecR"/>
    <property type="match status" value="1"/>
</dbReference>
<feature type="transmembrane region" description="Helical" evidence="1">
    <location>
        <begin position="94"/>
        <end position="113"/>
    </location>
</feature>
<evidence type="ECO:0000313" key="5">
    <source>
        <dbReference type="Proteomes" id="UP000680038"/>
    </source>
</evidence>
<dbReference type="InterPro" id="IPR032508">
    <property type="entry name" value="FecR_C"/>
</dbReference>
<keyword evidence="1" id="KW-0472">Membrane</keyword>
<evidence type="ECO:0000313" key="4">
    <source>
        <dbReference type="EMBL" id="CAG5016935.1"/>
    </source>
</evidence>
<dbReference type="Proteomes" id="UP000680038">
    <property type="component" value="Unassembled WGS sequence"/>
</dbReference>
<keyword evidence="1" id="KW-1133">Transmembrane helix</keyword>
<evidence type="ECO:0000259" key="2">
    <source>
        <dbReference type="Pfam" id="PF04773"/>
    </source>
</evidence>
<dbReference type="InterPro" id="IPR012373">
    <property type="entry name" value="Ferrdict_sens_TM"/>
</dbReference>
<dbReference type="PANTHER" id="PTHR30273:SF2">
    <property type="entry name" value="PROTEIN FECR"/>
    <property type="match status" value="1"/>
</dbReference>
<gene>
    <name evidence="4" type="ORF">DYBT9275_05667</name>
</gene>
<proteinExistence type="predicted"/>
<comment type="caution">
    <text evidence="4">The sequence shown here is derived from an EMBL/GenBank/DDBJ whole genome shotgun (WGS) entry which is preliminary data.</text>
</comment>
<dbReference type="InterPro" id="IPR006860">
    <property type="entry name" value="FecR"/>
</dbReference>